<dbReference type="EMBL" id="CAJVPV010000781">
    <property type="protein sequence ID" value="CAG8473632.1"/>
    <property type="molecule type" value="Genomic_DNA"/>
</dbReference>
<keyword evidence="3" id="KW-1185">Reference proteome</keyword>
<proteinExistence type="predicted"/>
<evidence type="ECO:0000313" key="3">
    <source>
        <dbReference type="Proteomes" id="UP000789342"/>
    </source>
</evidence>
<evidence type="ECO:0000313" key="2">
    <source>
        <dbReference type="EMBL" id="CAG8473632.1"/>
    </source>
</evidence>
<sequence length="256" mass="29598">MYSLLTETLIAPRPRKHLGVFFFPRGDNQFAHNGLTSSVSTPLEMKTHVMKNGYFHQDVSTHKIDEFGWTEFEMDFSDWFNYEDRNDVCAGLKVEEDLKTDSYHTICQTRCNNESQNVNNDVTITSDSSLRKDHIENEYIDLVQKKCSEKPRSPRSKKNNDGRVERLNNLDNSDCQKNDILFPLQRELTVSPISRAQNPVPQNSSFLERKKSFSETSQHHTPILDSDPLVIRKKNNMSPFLFPLGFVGTKRHVNSI</sequence>
<comment type="caution">
    <text evidence="2">The sequence shown here is derived from an EMBL/GenBank/DDBJ whole genome shotgun (WGS) entry which is preliminary data.</text>
</comment>
<feature type="region of interest" description="Disordered" evidence="1">
    <location>
        <begin position="146"/>
        <end position="171"/>
    </location>
</feature>
<reference evidence="2" key="1">
    <citation type="submission" date="2021-06" db="EMBL/GenBank/DDBJ databases">
        <authorList>
            <person name="Kallberg Y."/>
            <person name="Tangrot J."/>
            <person name="Rosling A."/>
        </authorList>
    </citation>
    <scope>NUCLEOTIDE SEQUENCE</scope>
    <source>
        <strain evidence="2">CL551</strain>
    </source>
</reference>
<dbReference type="Proteomes" id="UP000789342">
    <property type="component" value="Unassembled WGS sequence"/>
</dbReference>
<feature type="compositionally biased region" description="Basic and acidic residues" evidence="1">
    <location>
        <begin position="146"/>
        <end position="168"/>
    </location>
</feature>
<accession>A0A9N8Z735</accession>
<organism evidence="2 3">
    <name type="scientific">Acaulospora morrowiae</name>
    <dbReference type="NCBI Taxonomy" id="94023"/>
    <lineage>
        <taxon>Eukaryota</taxon>
        <taxon>Fungi</taxon>
        <taxon>Fungi incertae sedis</taxon>
        <taxon>Mucoromycota</taxon>
        <taxon>Glomeromycotina</taxon>
        <taxon>Glomeromycetes</taxon>
        <taxon>Diversisporales</taxon>
        <taxon>Acaulosporaceae</taxon>
        <taxon>Acaulospora</taxon>
    </lineage>
</organism>
<protein>
    <submittedName>
        <fullName evidence="2">6932_t:CDS:1</fullName>
    </submittedName>
</protein>
<dbReference type="AlphaFoldDB" id="A0A9N8Z735"/>
<gene>
    <name evidence="2" type="ORF">AMORRO_LOCUS1973</name>
</gene>
<evidence type="ECO:0000256" key="1">
    <source>
        <dbReference type="SAM" id="MobiDB-lite"/>
    </source>
</evidence>
<name>A0A9N8Z735_9GLOM</name>